<proteinExistence type="predicted"/>
<evidence type="ECO:0000256" key="1">
    <source>
        <dbReference type="SAM" id="SignalP"/>
    </source>
</evidence>
<keyword evidence="3" id="KW-0378">Hydrolase</keyword>
<sequence length="433" mass="44721">MKPIHYLPLALVGAALASPLAAQAPARTVIHAGQLLAEPGKPVRGASTIIVEGGKILSIADGYQPADPGATLIDLKDKYVLPGLIDSHVHLTSDAGGIAGQLEEVTLSPAAQAFNAEANGMKTLRAGFTTVRNLGDGDGATLALRDAIAAGKVRGPRIVDAGNSISGSAGHMDGSLGYRDELRPFFAGAGNTCNGADDCRRAVRLQIGRGADVIKFASTGGVNSRIGAGLGKQMFDDEAQAIVDTAHLFGKKVAVHAHGADGIRLAIDAGADSIEHGTILDEATIAAWAKSKTYYVPTLSTVNGYKERLAANPDAYEPDVLAKIQWRISITGKSLEQLVPRGVRIAFGTDAGVSKHGRNGDEFGLMVQHGMKPVEALKAATVNAADLLGLSDQIGTIAPGKSADIIAVASDPVADVRVLKKVDFVMARGAVVD</sequence>
<dbReference type="Pfam" id="PF01979">
    <property type="entry name" value="Amidohydro_1"/>
    <property type="match status" value="1"/>
</dbReference>
<dbReference type="Proteomes" id="UP000030907">
    <property type="component" value="Chromosome"/>
</dbReference>
<dbReference type="STRING" id="1515612.SKP52_20890"/>
<feature type="domain" description="Amidohydrolase-related" evidence="2">
    <location>
        <begin position="79"/>
        <end position="432"/>
    </location>
</feature>
<feature type="chain" id="PRO_5002044448" evidence="1">
    <location>
        <begin position="25"/>
        <end position="433"/>
    </location>
</feature>
<dbReference type="InterPro" id="IPR006680">
    <property type="entry name" value="Amidohydro-rel"/>
</dbReference>
<dbReference type="OrthoDB" id="9782972at2"/>
<dbReference type="EMBL" id="CP009122">
    <property type="protein sequence ID" value="AJA11042.1"/>
    <property type="molecule type" value="Genomic_DNA"/>
</dbReference>
<dbReference type="InterPro" id="IPR051781">
    <property type="entry name" value="Metallo-dep_Hydrolase"/>
</dbReference>
<feature type="signal peptide" evidence="1">
    <location>
        <begin position="1"/>
        <end position="24"/>
    </location>
</feature>
<name>A0A0A7PSN4_9SPHN</name>
<dbReference type="Gene3D" id="2.30.40.10">
    <property type="entry name" value="Urease, subunit C, domain 1"/>
    <property type="match status" value="1"/>
</dbReference>
<gene>
    <name evidence="3" type="ORF">SKP52_20890</name>
</gene>
<dbReference type="KEGG" id="sphk:SKP52_20890"/>
<evidence type="ECO:0000259" key="2">
    <source>
        <dbReference type="Pfam" id="PF01979"/>
    </source>
</evidence>
<dbReference type="PANTHER" id="PTHR43135:SF3">
    <property type="entry name" value="ALPHA-D-RIBOSE 1-METHYLPHOSPHONATE 5-TRIPHOSPHATE DIPHOSPHATASE"/>
    <property type="match status" value="1"/>
</dbReference>
<dbReference type="HOGENOM" id="CLU_023620_2_2_5"/>
<dbReference type="PANTHER" id="PTHR43135">
    <property type="entry name" value="ALPHA-D-RIBOSE 1-METHYLPHOSPHONATE 5-TRIPHOSPHATE DIPHOSPHATASE"/>
    <property type="match status" value="1"/>
</dbReference>
<evidence type="ECO:0000313" key="3">
    <source>
        <dbReference type="EMBL" id="AJA11042.1"/>
    </source>
</evidence>
<dbReference type="GO" id="GO:0016810">
    <property type="term" value="F:hydrolase activity, acting on carbon-nitrogen (but not peptide) bonds"/>
    <property type="evidence" value="ECO:0007669"/>
    <property type="project" value="InterPro"/>
</dbReference>
<accession>A0A0A7PSN4</accession>
<dbReference type="RefSeq" id="WP_039578253.1">
    <property type="nucleotide sequence ID" value="NZ_CP009122.1"/>
</dbReference>
<dbReference type="InterPro" id="IPR032466">
    <property type="entry name" value="Metal_Hydrolase"/>
</dbReference>
<dbReference type="CDD" id="cd01299">
    <property type="entry name" value="Met_dep_hydrolase_A"/>
    <property type="match status" value="1"/>
</dbReference>
<organism evidence="3 4">
    <name type="scientific">Sphingopyxis fribergensis</name>
    <dbReference type="NCBI Taxonomy" id="1515612"/>
    <lineage>
        <taxon>Bacteria</taxon>
        <taxon>Pseudomonadati</taxon>
        <taxon>Pseudomonadota</taxon>
        <taxon>Alphaproteobacteria</taxon>
        <taxon>Sphingomonadales</taxon>
        <taxon>Sphingomonadaceae</taxon>
        <taxon>Sphingopyxis</taxon>
    </lineage>
</organism>
<keyword evidence="4" id="KW-1185">Reference proteome</keyword>
<dbReference type="Gene3D" id="3.20.20.140">
    <property type="entry name" value="Metal-dependent hydrolases"/>
    <property type="match status" value="1"/>
</dbReference>
<dbReference type="SUPFAM" id="SSF51556">
    <property type="entry name" value="Metallo-dependent hydrolases"/>
    <property type="match status" value="1"/>
</dbReference>
<dbReference type="SUPFAM" id="SSF51338">
    <property type="entry name" value="Composite domain of metallo-dependent hydrolases"/>
    <property type="match status" value="1"/>
</dbReference>
<dbReference type="InterPro" id="IPR011059">
    <property type="entry name" value="Metal-dep_hydrolase_composite"/>
</dbReference>
<evidence type="ECO:0000313" key="4">
    <source>
        <dbReference type="Proteomes" id="UP000030907"/>
    </source>
</evidence>
<keyword evidence="1" id="KW-0732">Signal</keyword>
<reference evidence="3 4" key="1">
    <citation type="journal article" date="2015" name="Int. J. Syst. Evol. Microbiol.">
        <title>Description of Sphingopyxis fribergensis sp. nov. - a soil bacterium with the ability to degrade styrene and phenylacetic acid.</title>
        <authorList>
            <person name="Oelschlagel M."/>
            <person name="Ruckert C."/>
            <person name="Kalinowski J."/>
            <person name="Schmidt G."/>
            <person name="Schlomann M."/>
            <person name="Tischler D."/>
        </authorList>
    </citation>
    <scope>NUCLEOTIDE SEQUENCE [LARGE SCALE GENOMIC DNA]</scope>
    <source>
        <strain evidence="3 4">Kp5.2</strain>
    </source>
</reference>
<dbReference type="AlphaFoldDB" id="A0A0A7PSN4"/>
<dbReference type="InterPro" id="IPR057744">
    <property type="entry name" value="OTAase-like"/>
</dbReference>
<protein>
    <submittedName>
        <fullName evidence="3">Amidohydrolase</fullName>
    </submittedName>
</protein>